<evidence type="ECO:0000256" key="5">
    <source>
        <dbReference type="ARBA" id="ARBA00022617"/>
    </source>
</evidence>
<keyword evidence="6 13" id="KW-0812">Transmembrane</keyword>
<keyword evidence="11 13" id="KW-0472">Membrane</keyword>
<dbReference type="Pfam" id="PF01292">
    <property type="entry name" value="Ni_hydr_CYTB"/>
    <property type="match status" value="1"/>
</dbReference>
<comment type="similarity">
    <text evidence="12">Belongs to the cytochrome b561 family.</text>
</comment>
<evidence type="ECO:0000313" key="16">
    <source>
        <dbReference type="Proteomes" id="UP001160625"/>
    </source>
</evidence>
<dbReference type="RefSeq" id="WP_281043126.1">
    <property type="nucleotide sequence ID" value="NZ_JARYGZ010000001.1"/>
</dbReference>
<keyword evidence="3" id="KW-0813">Transport</keyword>
<comment type="subcellular location">
    <subcellularLocation>
        <location evidence="2">Cell membrane</location>
        <topology evidence="2">Multi-pass membrane protein</topology>
    </subcellularLocation>
</comment>
<keyword evidence="8" id="KW-0249">Electron transport</keyword>
<feature type="transmembrane region" description="Helical" evidence="13">
    <location>
        <begin position="86"/>
        <end position="106"/>
    </location>
</feature>
<dbReference type="EMBL" id="JARYGZ010000001">
    <property type="protein sequence ID" value="MDH7637782.1"/>
    <property type="molecule type" value="Genomic_DNA"/>
</dbReference>
<feature type="transmembrane region" description="Helical" evidence="13">
    <location>
        <begin position="113"/>
        <end position="135"/>
    </location>
</feature>
<sequence>MDRSPPFSAFARLLHWVMAAMIVAMLFIGIGMVSSDTHYGALVAIHRPLGILILTLAAIRLVYRLFNPAPPLPAAMPVPIKAVAHLSHYLLYALMFAVPIVGWSMLSAGGYPIVLIGALHLPPIVPHDLGLYAVLREAHTVLAILLFLTVLAHLGAALMHAFVFRDGVFGSMATLRSGRRRPSGPA</sequence>
<evidence type="ECO:0000259" key="14">
    <source>
        <dbReference type="Pfam" id="PF01292"/>
    </source>
</evidence>
<dbReference type="InterPro" id="IPR016174">
    <property type="entry name" value="Di-haem_cyt_TM"/>
</dbReference>
<proteinExistence type="inferred from homology"/>
<evidence type="ECO:0000256" key="10">
    <source>
        <dbReference type="ARBA" id="ARBA00023004"/>
    </source>
</evidence>
<dbReference type="PANTHER" id="PTHR30529:SF6">
    <property type="entry name" value="BLL0291 PROTEIN"/>
    <property type="match status" value="1"/>
</dbReference>
<dbReference type="InterPro" id="IPR011577">
    <property type="entry name" value="Cyt_b561_bac/Ni-Hgenase"/>
</dbReference>
<keyword evidence="5" id="KW-0349">Heme</keyword>
<evidence type="ECO:0000256" key="13">
    <source>
        <dbReference type="SAM" id="Phobius"/>
    </source>
</evidence>
<evidence type="ECO:0000256" key="9">
    <source>
        <dbReference type="ARBA" id="ARBA00022989"/>
    </source>
</evidence>
<evidence type="ECO:0000256" key="3">
    <source>
        <dbReference type="ARBA" id="ARBA00022448"/>
    </source>
</evidence>
<evidence type="ECO:0000256" key="1">
    <source>
        <dbReference type="ARBA" id="ARBA00001970"/>
    </source>
</evidence>
<evidence type="ECO:0000256" key="6">
    <source>
        <dbReference type="ARBA" id="ARBA00022692"/>
    </source>
</evidence>
<feature type="transmembrane region" description="Helical" evidence="13">
    <location>
        <begin position="13"/>
        <end position="33"/>
    </location>
</feature>
<organism evidence="15 16">
    <name type="scientific">Sphingomonas oryzagri</name>
    <dbReference type="NCBI Taxonomy" id="3042314"/>
    <lineage>
        <taxon>Bacteria</taxon>
        <taxon>Pseudomonadati</taxon>
        <taxon>Pseudomonadota</taxon>
        <taxon>Alphaproteobacteria</taxon>
        <taxon>Sphingomonadales</taxon>
        <taxon>Sphingomonadaceae</taxon>
        <taxon>Sphingomonas</taxon>
    </lineage>
</organism>
<keyword evidence="16" id="KW-1185">Reference proteome</keyword>
<evidence type="ECO:0000256" key="2">
    <source>
        <dbReference type="ARBA" id="ARBA00004651"/>
    </source>
</evidence>
<feature type="transmembrane region" description="Helical" evidence="13">
    <location>
        <begin position="45"/>
        <end position="66"/>
    </location>
</feature>
<evidence type="ECO:0000256" key="8">
    <source>
        <dbReference type="ARBA" id="ARBA00022982"/>
    </source>
</evidence>
<keyword evidence="4" id="KW-1003">Cell membrane</keyword>
<gene>
    <name evidence="15" type="ORF">QGN17_03465</name>
</gene>
<evidence type="ECO:0000256" key="4">
    <source>
        <dbReference type="ARBA" id="ARBA00022475"/>
    </source>
</evidence>
<dbReference type="Gene3D" id="1.20.950.20">
    <property type="entry name" value="Transmembrane di-heme cytochromes, Chain C"/>
    <property type="match status" value="1"/>
</dbReference>
<evidence type="ECO:0000256" key="11">
    <source>
        <dbReference type="ARBA" id="ARBA00023136"/>
    </source>
</evidence>
<dbReference type="PANTHER" id="PTHR30529">
    <property type="entry name" value="CYTOCHROME B561"/>
    <property type="match status" value="1"/>
</dbReference>
<reference evidence="15" key="1">
    <citation type="submission" date="2023-04" db="EMBL/GenBank/DDBJ databases">
        <title>Sphingomonas sp. MAHUQ-71 isolated from rice field.</title>
        <authorList>
            <person name="Huq M.A."/>
        </authorList>
    </citation>
    <scope>NUCLEOTIDE SEQUENCE</scope>
    <source>
        <strain evidence="15">MAHUQ-71</strain>
    </source>
</reference>
<comment type="caution">
    <text evidence="15">The sequence shown here is derived from an EMBL/GenBank/DDBJ whole genome shotgun (WGS) entry which is preliminary data.</text>
</comment>
<dbReference type="InterPro" id="IPR052168">
    <property type="entry name" value="Cytochrome_b561_oxidase"/>
</dbReference>
<accession>A0ABT6MXX9</accession>
<protein>
    <submittedName>
        <fullName evidence="15">Cytochrome b/b6 domain-containing protein</fullName>
    </submittedName>
</protein>
<evidence type="ECO:0000256" key="12">
    <source>
        <dbReference type="ARBA" id="ARBA00037975"/>
    </source>
</evidence>
<evidence type="ECO:0000313" key="15">
    <source>
        <dbReference type="EMBL" id="MDH7637782.1"/>
    </source>
</evidence>
<comment type="cofactor">
    <cofactor evidence="1">
        <name>heme b</name>
        <dbReference type="ChEBI" id="CHEBI:60344"/>
    </cofactor>
</comment>
<keyword evidence="9 13" id="KW-1133">Transmembrane helix</keyword>
<keyword evidence="7" id="KW-0479">Metal-binding</keyword>
<keyword evidence="10" id="KW-0408">Iron</keyword>
<evidence type="ECO:0000256" key="7">
    <source>
        <dbReference type="ARBA" id="ARBA00022723"/>
    </source>
</evidence>
<name>A0ABT6MXX9_9SPHN</name>
<dbReference type="Proteomes" id="UP001160625">
    <property type="component" value="Unassembled WGS sequence"/>
</dbReference>
<feature type="transmembrane region" description="Helical" evidence="13">
    <location>
        <begin position="141"/>
        <end position="164"/>
    </location>
</feature>
<dbReference type="SUPFAM" id="SSF81342">
    <property type="entry name" value="Transmembrane di-heme cytochromes"/>
    <property type="match status" value="1"/>
</dbReference>
<feature type="domain" description="Cytochrome b561 bacterial/Ni-hydrogenase" evidence="14">
    <location>
        <begin position="7"/>
        <end position="173"/>
    </location>
</feature>